<keyword evidence="5" id="KW-0067">ATP-binding</keyword>
<dbReference type="Gene3D" id="1.20.1560.10">
    <property type="entry name" value="ABC transporter type 1, transmembrane domain"/>
    <property type="match status" value="1"/>
</dbReference>
<dbReference type="PROSITE" id="PS50893">
    <property type="entry name" value="ABC_TRANSPORTER_2"/>
    <property type="match status" value="1"/>
</dbReference>
<evidence type="ECO:0000256" key="7">
    <source>
        <dbReference type="ARBA" id="ARBA00022989"/>
    </source>
</evidence>
<protein>
    <recommendedName>
        <fullName evidence="16">ATP-binding cassette domain-containing protein</fullName>
    </recommendedName>
</protein>
<dbReference type="Gene3D" id="3.40.50.300">
    <property type="entry name" value="P-loop containing nucleotide triphosphate hydrolases"/>
    <property type="match status" value="1"/>
</dbReference>
<dbReference type="AlphaFoldDB" id="A0A917Q833"/>
<dbReference type="InterPro" id="IPR011527">
    <property type="entry name" value="ABC1_TM_dom"/>
</dbReference>
<organism evidence="14 15">
    <name type="scientific">Nocardia camponoti</name>
    <dbReference type="NCBI Taxonomy" id="1616106"/>
    <lineage>
        <taxon>Bacteria</taxon>
        <taxon>Bacillati</taxon>
        <taxon>Actinomycetota</taxon>
        <taxon>Actinomycetes</taxon>
        <taxon>Mycobacteriales</taxon>
        <taxon>Nocardiaceae</taxon>
        <taxon>Nocardia</taxon>
    </lineage>
</organism>
<dbReference type="RefSeq" id="WP_188826916.1">
    <property type="nucleotide sequence ID" value="NZ_BMMW01000001.1"/>
</dbReference>
<evidence type="ECO:0000256" key="4">
    <source>
        <dbReference type="ARBA" id="ARBA00022741"/>
    </source>
</evidence>
<dbReference type="SUPFAM" id="SSF52540">
    <property type="entry name" value="P-loop containing nucleoside triphosphate hydrolases"/>
    <property type="match status" value="1"/>
</dbReference>
<evidence type="ECO:0000256" key="5">
    <source>
        <dbReference type="ARBA" id="ARBA00022840"/>
    </source>
</evidence>
<evidence type="ECO:0000313" key="15">
    <source>
        <dbReference type="Proteomes" id="UP000612956"/>
    </source>
</evidence>
<dbReference type="GO" id="GO:0034040">
    <property type="term" value="F:ATPase-coupled lipid transmembrane transporter activity"/>
    <property type="evidence" value="ECO:0007669"/>
    <property type="project" value="TreeGrafter"/>
</dbReference>
<accession>A0A917Q833</accession>
<evidence type="ECO:0000256" key="10">
    <source>
        <dbReference type="SAM" id="MobiDB-lite"/>
    </source>
</evidence>
<evidence type="ECO:0000259" key="12">
    <source>
        <dbReference type="PROSITE" id="PS50893"/>
    </source>
</evidence>
<dbReference type="EMBL" id="BMMW01000001">
    <property type="protein sequence ID" value="GGK35009.1"/>
    <property type="molecule type" value="Genomic_DNA"/>
</dbReference>
<keyword evidence="4" id="KW-0547">Nucleotide-binding</keyword>
<evidence type="ECO:0000259" key="13">
    <source>
        <dbReference type="PROSITE" id="PS50929"/>
    </source>
</evidence>
<dbReference type="PROSITE" id="PS00211">
    <property type="entry name" value="ABC_TRANSPORTER_1"/>
    <property type="match status" value="1"/>
</dbReference>
<dbReference type="PANTHER" id="PTHR24221">
    <property type="entry name" value="ATP-BINDING CASSETTE SUB-FAMILY B"/>
    <property type="match status" value="1"/>
</dbReference>
<evidence type="ECO:0000256" key="6">
    <source>
        <dbReference type="ARBA" id="ARBA00022967"/>
    </source>
</evidence>
<dbReference type="GO" id="GO:0005886">
    <property type="term" value="C:plasma membrane"/>
    <property type="evidence" value="ECO:0007669"/>
    <property type="project" value="UniProtKB-SubCell"/>
</dbReference>
<dbReference type="InterPro" id="IPR036640">
    <property type="entry name" value="ABC1_TM_sf"/>
</dbReference>
<gene>
    <name evidence="14" type="ORF">GCM10011591_03330</name>
</gene>
<proteinExistence type="inferred from homology"/>
<reference evidence="14" key="2">
    <citation type="submission" date="2020-09" db="EMBL/GenBank/DDBJ databases">
        <authorList>
            <person name="Sun Q."/>
            <person name="Zhou Y."/>
        </authorList>
    </citation>
    <scope>NUCLEOTIDE SEQUENCE</scope>
    <source>
        <strain evidence="14">CGMCC 4.7278</strain>
    </source>
</reference>
<comment type="subcellular location">
    <subcellularLocation>
        <location evidence="1">Cell inner membrane</location>
        <topology evidence="1">Multi-pass membrane protein</topology>
    </subcellularLocation>
</comment>
<comment type="similarity">
    <text evidence="9">Belongs to the ABC transporter superfamily. Siderophore-Fe(3+) uptake transporter (SIUT) (TC 3.A.1.21) family.</text>
</comment>
<evidence type="ECO:0000256" key="9">
    <source>
        <dbReference type="ARBA" id="ARBA00023455"/>
    </source>
</evidence>
<feature type="compositionally biased region" description="Pro residues" evidence="10">
    <location>
        <begin position="343"/>
        <end position="357"/>
    </location>
</feature>
<reference evidence="14" key="1">
    <citation type="journal article" date="2014" name="Int. J. Syst. Evol. Microbiol.">
        <title>Complete genome sequence of Corynebacterium casei LMG S-19264T (=DSM 44701T), isolated from a smear-ripened cheese.</title>
        <authorList>
            <consortium name="US DOE Joint Genome Institute (JGI-PGF)"/>
            <person name="Walter F."/>
            <person name="Albersmeier A."/>
            <person name="Kalinowski J."/>
            <person name="Ruckert C."/>
        </authorList>
    </citation>
    <scope>NUCLEOTIDE SEQUENCE</scope>
    <source>
        <strain evidence="14">CGMCC 4.7278</strain>
    </source>
</reference>
<dbReference type="InterPro" id="IPR003593">
    <property type="entry name" value="AAA+_ATPase"/>
</dbReference>
<dbReference type="SMART" id="SM00382">
    <property type="entry name" value="AAA"/>
    <property type="match status" value="1"/>
</dbReference>
<keyword evidence="6" id="KW-1278">Translocase</keyword>
<dbReference type="InterPro" id="IPR027417">
    <property type="entry name" value="P-loop_NTPase"/>
</dbReference>
<dbReference type="Pfam" id="PF00664">
    <property type="entry name" value="ABC_membrane"/>
    <property type="match status" value="1"/>
</dbReference>
<keyword evidence="2" id="KW-0997">Cell inner membrane</keyword>
<feature type="transmembrane region" description="Helical" evidence="11">
    <location>
        <begin position="53"/>
        <end position="74"/>
    </location>
</feature>
<dbReference type="Proteomes" id="UP000612956">
    <property type="component" value="Unassembled WGS sequence"/>
</dbReference>
<dbReference type="SUPFAM" id="SSF90123">
    <property type="entry name" value="ABC transporter transmembrane region"/>
    <property type="match status" value="1"/>
</dbReference>
<keyword evidence="2" id="KW-1003">Cell membrane</keyword>
<dbReference type="InterPro" id="IPR003439">
    <property type="entry name" value="ABC_transporter-like_ATP-bd"/>
</dbReference>
<feature type="transmembrane region" description="Helical" evidence="11">
    <location>
        <begin position="120"/>
        <end position="142"/>
    </location>
</feature>
<feature type="transmembrane region" description="Helical" evidence="11">
    <location>
        <begin position="240"/>
        <end position="258"/>
    </location>
</feature>
<keyword evidence="8 11" id="KW-0472">Membrane</keyword>
<sequence>MQLLRFLAALSPARIAAVVAAGLICGAANTYLVTLINAVVSPRPQPDHLLLRFGATGAVILVTGVLSQVLLIRLSQDAIYKLRADLSTGVVSAPLEHLERLGTHRLIATLTEDVRSLSQAVTAIPSICVDVATIIGCFVFLAIVSGPIFAVTVGGTLVGIACVELVLKRVRGIYREAREHEDALLRSFQAVTLGIKELKLHRGRRRDFMDRHLLGSAKVLREQNTSAGSKFSYAQGFGQALQLATMALILFVIAAALNLPRDTMVGYVLVTTFLAMPMQNFMHRIPDLLRGDVALAKIRMMNLSMETMHNEELLPYVERAAVGEAKLELAGVSYVYRAEAPSMMPPPPGGGHPPHPGGRPGHRGPAGNHPHPPHPGAAPGGPDVNGKNWVDHGAGDHRPVPLATLELADPAGESGFRLGPIDLVFEPGQISFIVGGNGSGKSTLAKLITGLYVPRAGSLSLNGERIDHDNIEWFRQNSSAVFTDFHLFEDYLGFDRPGIDAEVRRYLVELQLDHKVTVRDGRLSTVDLSQGQRKRLALLTALLEDRQIYVFDEWAADQDPRFREVFYREILTDLKRRGKTVIVITHDDRYFDLADQLVKLDFGMVAA</sequence>
<evidence type="ECO:0000256" key="8">
    <source>
        <dbReference type="ARBA" id="ARBA00023136"/>
    </source>
</evidence>
<name>A0A917Q833_9NOCA</name>
<feature type="domain" description="ABC transmembrane type-1" evidence="13">
    <location>
        <begin position="1"/>
        <end position="290"/>
    </location>
</feature>
<dbReference type="PANTHER" id="PTHR24221:SF654">
    <property type="entry name" value="ATP-BINDING CASSETTE SUB-FAMILY B MEMBER 6"/>
    <property type="match status" value="1"/>
</dbReference>
<comment type="caution">
    <text evidence="14">The sequence shown here is derived from an EMBL/GenBank/DDBJ whole genome shotgun (WGS) entry which is preliminary data.</text>
</comment>
<evidence type="ECO:0000256" key="1">
    <source>
        <dbReference type="ARBA" id="ARBA00004429"/>
    </source>
</evidence>
<keyword evidence="3 11" id="KW-0812">Transmembrane</keyword>
<dbReference type="Pfam" id="PF00005">
    <property type="entry name" value="ABC_tran"/>
    <property type="match status" value="1"/>
</dbReference>
<evidence type="ECO:0000256" key="11">
    <source>
        <dbReference type="SAM" id="Phobius"/>
    </source>
</evidence>
<dbReference type="GO" id="GO:0016887">
    <property type="term" value="F:ATP hydrolysis activity"/>
    <property type="evidence" value="ECO:0007669"/>
    <property type="project" value="InterPro"/>
</dbReference>
<feature type="transmembrane region" description="Helical" evidence="11">
    <location>
        <begin position="148"/>
        <end position="167"/>
    </location>
</feature>
<dbReference type="GO" id="GO:0005524">
    <property type="term" value="F:ATP binding"/>
    <property type="evidence" value="ECO:0007669"/>
    <property type="project" value="UniProtKB-KW"/>
</dbReference>
<feature type="domain" description="ABC transporter" evidence="12">
    <location>
        <begin position="402"/>
        <end position="607"/>
    </location>
</feature>
<feature type="region of interest" description="Disordered" evidence="10">
    <location>
        <begin position="343"/>
        <end position="396"/>
    </location>
</feature>
<evidence type="ECO:0000313" key="14">
    <source>
        <dbReference type="EMBL" id="GGK35009.1"/>
    </source>
</evidence>
<dbReference type="InterPro" id="IPR017871">
    <property type="entry name" value="ABC_transporter-like_CS"/>
</dbReference>
<feature type="transmembrane region" description="Helical" evidence="11">
    <location>
        <begin position="12"/>
        <end position="33"/>
    </location>
</feature>
<dbReference type="InterPro" id="IPR039421">
    <property type="entry name" value="Type_1_exporter"/>
</dbReference>
<keyword evidence="7 11" id="KW-1133">Transmembrane helix</keyword>
<keyword evidence="15" id="KW-1185">Reference proteome</keyword>
<dbReference type="GO" id="GO:0140359">
    <property type="term" value="F:ABC-type transporter activity"/>
    <property type="evidence" value="ECO:0007669"/>
    <property type="project" value="InterPro"/>
</dbReference>
<evidence type="ECO:0000256" key="2">
    <source>
        <dbReference type="ARBA" id="ARBA00022519"/>
    </source>
</evidence>
<evidence type="ECO:0000256" key="3">
    <source>
        <dbReference type="ARBA" id="ARBA00022692"/>
    </source>
</evidence>
<dbReference type="PROSITE" id="PS50929">
    <property type="entry name" value="ABC_TM1F"/>
    <property type="match status" value="1"/>
</dbReference>
<evidence type="ECO:0008006" key="16">
    <source>
        <dbReference type="Google" id="ProtNLM"/>
    </source>
</evidence>